<reference evidence="2 3" key="1">
    <citation type="submission" date="2017-06" db="EMBL/GenBank/DDBJ databases">
        <title>Genome sequencing of cyanobaciteial culture collection at National Institute for Environmental Studies (NIES).</title>
        <authorList>
            <person name="Hirose Y."/>
            <person name="Shimura Y."/>
            <person name="Fujisawa T."/>
            <person name="Nakamura Y."/>
            <person name="Kawachi M."/>
        </authorList>
    </citation>
    <scope>NUCLEOTIDE SEQUENCE [LARGE SCALE GENOMIC DNA]</scope>
    <source>
        <strain evidence="2 3">NIES-2135</strain>
    </source>
</reference>
<keyword evidence="1" id="KW-1133">Transmembrane helix</keyword>
<name>A0A1Z4JH16_LEPBY</name>
<dbReference type="AlphaFoldDB" id="A0A1Z4JH16"/>
<keyword evidence="1" id="KW-0812">Transmembrane</keyword>
<dbReference type="EMBL" id="AP018203">
    <property type="protein sequence ID" value="BAY56062.1"/>
    <property type="molecule type" value="Genomic_DNA"/>
</dbReference>
<sequence>MSILGVSWLRFLLAIVLIGILCYVLRDDHKNLIEVLIPTITQLLLIDLSFRKELKEKQLQFNEVEDLLKKLIVGLKSEDSPLKNSRTFPNSQIQEVLPNSQSKTYIRDAYDNLLSQGFISKGLHKHLVNRLSSRSKSR</sequence>
<keyword evidence="1" id="KW-0472">Membrane</keyword>
<dbReference type="Proteomes" id="UP000217895">
    <property type="component" value="Chromosome"/>
</dbReference>
<protein>
    <submittedName>
        <fullName evidence="2">Uncharacterized protein</fullName>
    </submittedName>
</protein>
<evidence type="ECO:0000313" key="3">
    <source>
        <dbReference type="Proteomes" id="UP000217895"/>
    </source>
</evidence>
<keyword evidence="3" id="KW-1185">Reference proteome</keyword>
<feature type="transmembrane region" description="Helical" evidence="1">
    <location>
        <begin position="7"/>
        <end position="26"/>
    </location>
</feature>
<accession>A0A1Z4JH16</accession>
<evidence type="ECO:0000313" key="2">
    <source>
        <dbReference type="EMBL" id="BAY56062.1"/>
    </source>
</evidence>
<proteinExistence type="predicted"/>
<evidence type="ECO:0000256" key="1">
    <source>
        <dbReference type="SAM" id="Phobius"/>
    </source>
</evidence>
<gene>
    <name evidence="2" type="ORF">NIES2135_28900</name>
</gene>
<organism evidence="2 3">
    <name type="scientific">Leptolyngbya boryana NIES-2135</name>
    <dbReference type="NCBI Taxonomy" id="1973484"/>
    <lineage>
        <taxon>Bacteria</taxon>
        <taxon>Bacillati</taxon>
        <taxon>Cyanobacteriota</taxon>
        <taxon>Cyanophyceae</taxon>
        <taxon>Leptolyngbyales</taxon>
        <taxon>Leptolyngbyaceae</taxon>
        <taxon>Leptolyngbya group</taxon>
        <taxon>Leptolyngbya</taxon>
    </lineage>
</organism>